<dbReference type="Pfam" id="PF00753">
    <property type="entry name" value="Lactamase_B"/>
    <property type="match status" value="1"/>
</dbReference>
<feature type="signal peptide" evidence="2">
    <location>
        <begin position="1"/>
        <end position="20"/>
    </location>
</feature>
<dbReference type="Gene3D" id="1.10.150.320">
    <property type="entry name" value="Photosystem II 12 kDa extrinsic protein"/>
    <property type="match status" value="1"/>
</dbReference>
<evidence type="ECO:0000256" key="1">
    <source>
        <dbReference type="SAM" id="MobiDB-lite"/>
    </source>
</evidence>
<dbReference type="SMART" id="SM00849">
    <property type="entry name" value="Lactamase_B"/>
    <property type="match status" value="1"/>
</dbReference>
<dbReference type="InterPro" id="IPR001279">
    <property type="entry name" value="Metallo-B-lactamas"/>
</dbReference>
<dbReference type="EMBL" id="JBHUMF010000031">
    <property type="protein sequence ID" value="MFD2681987.1"/>
    <property type="molecule type" value="Genomic_DNA"/>
</dbReference>
<sequence length="416" mass="45398">MHKRIILTLFSLFTFFLLSGCVQEPTEPKNTDTPPQEETSDASKSEGKTTDSSTQNSKDGTTEGSTNLSGLKVHYIDVGQADSTLLQYSQDGESTTILIDAGNWNTNEVINYLNAQHVSQIDIAIGTHPDADHIGQLDKVLNKFDVGEVWLSGNTSTSQTFQRLLAAIDSSDADYYEPRMGDEFEVGPLEIDVLYPKTISENDNKESISLKITYGDVRFIFTGDASKSDELNMLQSGFDLQADILQLGHHGSSTSTHPTFLKEVKPSIAIYSAGVDNNYGHPHNEVVNLIQRSDITLYGTDVHGTVIVSTDGENYEVLTKKDGTISPTSNKNTTNSDVDNKQDAQEKSSQPSNRCIDVNSATFEQVQEIIHIGPARAEDLLNLRPYTSVDDLSRISGIGPARIDDIKSQGLACIGG</sequence>
<reference evidence="5" key="1">
    <citation type="journal article" date="2019" name="Int. J. Syst. Evol. Microbiol.">
        <title>The Global Catalogue of Microorganisms (GCM) 10K type strain sequencing project: providing services to taxonomists for standard genome sequencing and annotation.</title>
        <authorList>
            <consortium name="The Broad Institute Genomics Platform"/>
            <consortium name="The Broad Institute Genome Sequencing Center for Infectious Disease"/>
            <person name="Wu L."/>
            <person name="Ma J."/>
        </authorList>
    </citation>
    <scope>NUCLEOTIDE SEQUENCE [LARGE SCALE GENOMIC DNA]</scope>
    <source>
        <strain evidence="5">KCTC 3913</strain>
    </source>
</reference>
<keyword evidence="5" id="KW-1185">Reference proteome</keyword>
<accession>A0ABW5RTF4</accession>
<dbReference type="InterPro" id="IPR052159">
    <property type="entry name" value="Competence_DNA_uptake"/>
</dbReference>
<feature type="chain" id="PRO_5047187891" evidence="2">
    <location>
        <begin position="21"/>
        <end position="416"/>
    </location>
</feature>
<feature type="compositionally biased region" description="Polar residues" evidence="1">
    <location>
        <begin position="50"/>
        <end position="66"/>
    </location>
</feature>
<proteinExistence type="predicted"/>
<evidence type="ECO:0000313" key="5">
    <source>
        <dbReference type="Proteomes" id="UP001597506"/>
    </source>
</evidence>
<dbReference type="PROSITE" id="PS51257">
    <property type="entry name" value="PROKAR_LIPOPROTEIN"/>
    <property type="match status" value="1"/>
</dbReference>
<dbReference type="InterPro" id="IPR036866">
    <property type="entry name" value="RibonucZ/Hydroxyglut_hydro"/>
</dbReference>
<dbReference type="Gene3D" id="3.60.15.10">
    <property type="entry name" value="Ribonuclease Z/Hydroxyacylglutathione hydrolase-like"/>
    <property type="match status" value="1"/>
</dbReference>
<dbReference type="CDD" id="cd07731">
    <property type="entry name" value="ComA-like_MBL-fold"/>
    <property type="match status" value="1"/>
</dbReference>
<evidence type="ECO:0000259" key="3">
    <source>
        <dbReference type="SMART" id="SM00849"/>
    </source>
</evidence>
<feature type="region of interest" description="Disordered" evidence="1">
    <location>
        <begin position="321"/>
        <end position="354"/>
    </location>
</feature>
<dbReference type="Proteomes" id="UP001597506">
    <property type="component" value="Unassembled WGS sequence"/>
</dbReference>
<dbReference type="SUPFAM" id="SSF56281">
    <property type="entry name" value="Metallo-hydrolase/oxidoreductase"/>
    <property type="match status" value="1"/>
</dbReference>
<organism evidence="4 5">
    <name type="scientific">Bacillus seohaeanensis</name>
    <dbReference type="NCBI Taxonomy" id="284580"/>
    <lineage>
        <taxon>Bacteria</taxon>
        <taxon>Bacillati</taxon>
        <taxon>Bacillota</taxon>
        <taxon>Bacilli</taxon>
        <taxon>Bacillales</taxon>
        <taxon>Bacillaceae</taxon>
        <taxon>Bacillus</taxon>
    </lineage>
</organism>
<feature type="domain" description="Metallo-beta-lactamase" evidence="3">
    <location>
        <begin position="80"/>
        <end position="275"/>
    </location>
</feature>
<dbReference type="SUPFAM" id="SSF47781">
    <property type="entry name" value="RuvA domain 2-like"/>
    <property type="match status" value="1"/>
</dbReference>
<dbReference type="InterPro" id="IPR035681">
    <property type="entry name" value="ComA-like_MBL"/>
</dbReference>
<dbReference type="RefSeq" id="WP_377936634.1">
    <property type="nucleotide sequence ID" value="NZ_JBHUMF010000031.1"/>
</dbReference>
<dbReference type="InterPro" id="IPR010994">
    <property type="entry name" value="RuvA_2-like"/>
</dbReference>
<feature type="compositionally biased region" description="Polar residues" evidence="1">
    <location>
        <begin position="325"/>
        <end position="337"/>
    </location>
</feature>
<feature type="region of interest" description="Disordered" evidence="1">
    <location>
        <begin position="25"/>
        <end position="66"/>
    </location>
</feature>
<keyword evidence="2" id="KW-0732">Signal</keyword>
<evidence type="ECO:0000256" key="2">
    <source>
        <dbReference type="SAM" id="SignalP"/>
    </source>
</evidence>
<dbReference type="Pfam" id="PF12836">
    <property type="entry name" value="HHH_3"/>
    <property type="match status" value="1"/>
</dbReference>
<name>A0ABW5RTF4_9BACI</name>
<dbReference type="PANTHER" id="PTHR30619:SF7">
    <property type="entry name" value="BETA-LACTAMASE DOMAIN PROTEIN"/>
    <property type="match status" value="1"/>
</dbReference>
<gene>
    <name evidence="4" type="ORF">ACFSUL_14695</name>
</gene>
<protein>
    <submittedName>
        <fullName evidence="4">MBL fold metallo-hydrolase</fullName>
    </submittedName>
</protein>
<comment type="caution">
    <text evidence="4">The sequence shown here is derived from an EMBL/GenBank/DDBJ whole genome shotgun (WGS) entry which is preliminary data.</text>
</comment>
<evidence type="ECO:0000313" key="4">
    <source>
        <dbReference type="EMBL" id="MFD2681987.1"/>
    </source>
</evidence>
<dbReference type="PANTHER" id="PTHR30619">
    <property type="entry name" value="DNA INTERNALIZATION/COMPETENCE PROTEIN COMEC/REC2"/>
    <property type="match status" value="1"/>
</dbReference>